<feature type="compositionally biased region" description="Polar residues" evidence="1">
    <location>
        <begin position="27"/>
        <end position="43"/>
    </location>
</feature>
<dbReference type="PANTHER" id="PTHR37365:SF1">
    <property type="entry name" value="TESTIS-EXPRESSED PROTEIN 44"/>
    <property type="match status" value="1"/>
</dbReference>
<gene>
    <name evidence="3" type="primary">TEX44</name>
</gene>
<evidence type="ECO:0000256" key="1">
    <source>
        <dbReference type="SAM" id="MobiDB-lite"/>
    </source>
</evidence>
<dbReference type="InterPro" id="IPR031460">
    <property type="entry name" value="DUF4678"/>
</dbReference>
<feature type="region of interest" description="Disordered" evidence="1">
    <location>
        <begin position="1"/>
        <end position="87"/>
    </location>
</feature>
<dbReference type="Pfam" id="PF15727">
    <property type="entry name" value="DUF4678"/>
    <property type="match status" value="1"/>
</dbReference>
<feature type="compositionally biased region" description="Pro residues" evidence="1">
    <location>
        <begin position="218"/>
        <end position="230"/>
    </location>
</feature>
<evidence type="ECO:0000313" key="3">
    <source>
        <dbReference type="RefSeq" id="XP_008052800.2"/>
    </source>
</evidence>
<dbReference type="GeneID" id="103256849"/>
<feature type="region of interest" description="Disordered" evidence="1">
    <location>
        <begin position="204"/>
        <end position="239"/>
    </location>
</feature>
<proteinExistence type="predicted"/>
<evidence type="ECO:0000313" key="2">
    <source>
        <dbReference type="Proteomes" id="UP000189704"/>
    </source>
</evidence>
<feature type="compositionally biased region" description="Polar residues" evidence="1">
    <location>
        <begin position="1"/>
        <end position="17"/>
    </location>
</feature>
<dbReference type="KEGG" id="csyr:103256849"/>
<protein>
    <submittedName>
        <fullName evidence="3">Testis-expressed protein 44</fullName>
    </submittedName>
</protein>
<keyword evidence="2" id="KW-1185">Reference proteome</keyword>
<feature type="compositionally biased region" description="Basic and acidic residues" evidence="1">
    <location>
        <begin position="44"/>
        <end position="57"/>
    </location>
</feature>
<feature type="compositionally biased region" description="Basic and acidic residues" evidence="1">
    <location>
        <begin position="204"/>
        <end position="213"/>
    </location>
</feature>
<dbReference type="CTD" id="165100"/>
<sequence length="375" mass="39723">MSDNRSTDSPTGASQGQVPLPADVAVESSTEQQVVDQASSKTATSEDKSISGDKNKDGIVLGNSKEAPEEITVLPPGPGPGTLQMSTSLQNPEWDRLAQHAMANQSLVVFPSHFLDKKETPQTVSIPNREPELEPSAPRAEVQSIQNVEVQPTMSDADQSTVDTNSQLDPQATRVTEAAEDLKALNPDTEILLYDVSQMVTGEHMAHSSKDLQARSFPPSPRGSTPPSPGPQEVGLGRRPLDISLYMANEENSYMRSMTSLLGGGEGTISSLADILVWSESTMGMGMALGFLASDNSSVADVLHSPGPSLRSVSSILGNVSSAFSSGLASSTSSALHSVTHMLEAMERRTVDGIRSAVRYLTSHLTPHRAHAGPN</sequence>
<reference evidence="3" key="1">
    <citation type="submission" date="2025-08" db="UniProtKB">
        <authorList>
            <consortium name="RefSeq"/>
        </authorList>
    </citation>
    <scope>IDENTIFICATION</scope>
</reference>
<dbReference type="RefSeq" id="XP_008052800.2">
    <property type="nucleotide sequence ID" value="XM_008054609.2"/>
</dbReference>
<name>A0A1U7T4S2_CARSF</name>
<dbReference type="PANTHER" id="PTHR37365">
    <property type="entry name" value="TESTIS-EXPRESSED PROTEIN 44"/>
    <property type="match status" value="1"/>
</dbReference>
<dbReference type="OrthoDB" id="9838056at2759"/>
<organism evidence="2 3">
    <name type="scientific">Carlito syrichta</name>
    <name type="common">Philippine tarsier</name>
    <name type="synonym">Tarsius syrichta</name>
    <dbReference type="NCBI Taxonomy" id="1868482"/>
    <lineage>
        <taxon>Eukaryota</taxon>
        <taxon>Metazoa</taxon>
        <taxon>Chordata</taxon>
        <taxon>Craniata</taxon>
        <taxon>Vertebrata</taxon>
        <taxon>Euteleostomi</taxon>
        <taxon>Mammalia</taxon>
        <taxon>Eutheria</taxon>
        <taxon>Euarchontoglires</taxon>
        <taxon>Primates</taxon>
        <taxon>Haplorrhini</taxon>
        <taxon>Tarsiiformes</taxon>
        <taxon>Tarsiidae</taxon>
        <taxon>Carlito</taxon>
    </lineage>
</organism>
<dbReference type="AlphaFoldDB" id="A0A1U7T4S2"/>
<dbReference type="Proteomes" id="UP000189704">
    <property type="component" value="Unplaced"/>
</dbReference>
<accession>A0A1U7T4S2</accession>